<protein>
    <recommendedName>
        <fullName evidence="3">Sigma-70 region 2</fullName>
    </recommendedName>
</protein>
<organism evidence="1 2">
    <name type="scientific">Leptospira inadai serovar Lyme</name>
    <dbReference type="NCBI Taxonomy" id="293084"/>
    <lineage>
        <taxon>Bacteria</taxon>
        <taxon>Pseudomonadati</taxon>
        <taxon>Spirochaetota</taxon>
        <taxon>Spirochaetia</taxon>
        <taxon>Leptospirales</taxon>
        <taxon>Leptospiraceae</taxon>
        <taxon>Leptospira</taxon>
    </lineage>
</organism>
<dbReference type="Proteomes" id="UP000094669">
    <property type="component" value="Unassembled WGS sequence"/>
</dbReference>
<dbReference type="EMBL" id="MCRM02000008">
    <property type="protein sequence ID" value="PNV75178.1"/>
    <property type="molecule type" value="Genomic_DNA"/>
</dbReference>
<proteinExistence type="predicted"/>
<sequence>MLNRDQKLNVSVQEYFKTGRKEAFLREAWVWVREICIGRFQLDEDASSEVTLHLIQNADRCLEIFRTRNYSNFPAYLTVFIKNLILNQRKKEISKGRREKLILLSEERGYDESASFERKIVLEEESVSVLVRKTLSELSPLACLIVKMKHQIRLDLRDIRLLRSRLKLIDMRFRTYLTEDEEEVRTHRLRRKAISDQLLVFFGRIHTADRAAVNKWRQRKRDWLRKMDRINEEKSFRRISAYLSFSEHSVRRIYYDAIRTIRDRSYWKEIGMSKVA</sequence>
<accession>A0ABX4YIR9</accession>
<reference evidence="1" key="1">
    <citation type="submission" date="2018-01" db="EMBL/GenBank/DDBJ databases">
        <title>Genomic characterization of Leptospira inadai serogroup Lyme isolated from captured rat in Brazil and comparative analysis with human reference strain.</title>
        <authorList>
            <person name="Moreno L.Z."/>
            <person name="Loureiro A.P."/>
            <person name="Miraglia F."/>
            <person name="Kremer F.S."/>
            <person name="Eslabao M.R."/>
            <person name="Dellagostin O.A."/>
            <person name="Lilenbaum W."/>
            <person name="Moreno A.M."/>
        </authorList>
    </citation>
    <scope>NUCLEOTIDE SEQUENCE [LARGE SCALE GENOMIC DNA]</scope>
    <source>
        <strain evidence="1">M34/99</strain>
    </source>
</reference>
<gene>
    <name evidence="1" type="ORF">BES34_009845</name>
</gene>
<name>A0ABX4YIR9_9LEPT</name>
<evidence type="ECO:0000313" key="1">
    <source>
        <dbReference type="EMBL" id="PNV75178.1"/>
    </source>
</evidence>
<dbReference type="RefSeq" id="WP_010411822.1">
    <property type="nucleotide sequence ID" value="NZ_MCRM02000008.1"/>
</dbReference>
<evidence type="ECO:0000313" key="2">
    <source>
        <dbReference type="Proteomes" id="UP000094669"/>
    </source>
</evidence>
<evidence type="ECO:0008006" key="3">
    <source>
        <dbReference type="Google" id="ProtNLM"/>
    </source>
</evidence>
<keyword evidence="2" id="KW-1185">Reference proteome</keyword>
<comment type="caution">
    <text evidence="1">The sequence shown here is derived from an EMBL/GenBank/DDBJ whole genome shotgun (WGS) entry which is preliminary data.</text>
</comment>